<evidence type="ECO:0000313" key="1">
    <source>
        <dbReference type="EMBL" id="AHM05806.1"/>
    </source>
</evidence>
<keyword evidence="2" id="KW-1185">Reference proteome</keyword>
<dbReference type="EMBL" id="CP004372">
    <property type="protein sequence ID" value="AHM05806.1"/>
    <property type="molecule type" value="Genomic_DNA"/>
</dbReference>
<accession>W8S9V5</accession>
<dbReference type="KEGG" id="red:roselon_03553"/>
<gene>
    <name evidence="1" type="ORF">roselon_03553</name>
</gene>
<dbReference type="Proteomes" id="UP000019593">
    <property type="component" value="Chromosome"/>
</dbReference>
<sequence>MTVGQRRKSPGCDHVCMSSGSLCDWAVGWGAPAAGKAAGGVRWGQLSGLVAA</sequence>
<proteinExistence type="predicted"/>
<dbReference type="AlphaFoldDB" id="W8S9V5"/>
<name>W8S9V5_9RHOB</name>
<dbReference type="HOGENOM" id="CLU_3084320_0_0_5"/>
<protein>
    <submittedName>
        <fullName evidence="1">Uncharacterized protein</fullName>
    </submittedName>
</protein>
<reference evidence="1 2" key="1">
    <citation type="submission" date="2013-03" db="EMBL/GenBank/DDBJ databases">
        <authorList>
            <person name="Fiebig A."/>
            <person name="Goeker M."/>
            <person name="Klenk H.-P.P."/>
        </authorList>
    </citation>
    <scope>NUCLEOTIDE SEQUENCE [LARGE SCALE GENOMIC DNA]</scope>
    <source>
        <strain evidence="2">DSM 19469</strain>
    </source>
</reference>
<evidence type="ECO:0000313" key="2">
    <source>
        <dbReference type="Proteomes" id="UP000019593"/>
    </source>
</evidence>
<organism evidence="1 2">
    <name type="scientific">Roseicyclus elongatus DSM 19469</name>
    <dbReference type="NCBI Taxonomy" id="1294273"/>
    <lineage>
        <taxon>Bacteria</taxon>
        <taxon>Pseudomonadati</taxon>
        <taxon>Pseudomonadota</taxon>
        <taxon>Alphaproteobacteria</taxon>
        <taxon>Rhodobacterales</taxon>
        <taxon>Roseobacteraceae</taxon>
        <taxon>Roseicyclus</taxon>
    </lineage>
</organism>